<feature type="non-terminal residue" evidence="1">
    <location>
        <position position="141"/>
    </location>
</feature>
<comment type="caution">
    <text evidence="1">The sequence shown here is derived from an EMBL/GenBank/DDBJ whole genome shotgun (WGS) entry which is preliminary data.</text>
</comment>
<accession>A0AAV3H1H6</accession>
<dbReference type="AlphaFoldDB" id="A0AAV3H1H6"/>
<reference evidence="1 2" key="1">
    <citation type="submission" date="2012-04" db="EMBL/GenBank/DDBJ databases">
        <authorList>
            <person name="Weinstock G."/>
            <person name="Sodergren E."/>
            <person name="Lobos E.A."/>
            <person name="Fulton L."/>
            <person name="Fulton R."/>
            <person name="Courtney L."/>
            <person name="Fronick C."/>
            <person name="O'Laughlin M."/>
            <person name="Godfrey J."/>
            <person name="Wilson R.M."/>
            <person name="Miner T."/>
            <person name="Farmer C."/>
            <person name="Delehaunty K."/>
            <person name="Cordes M."/>
            <person name="Minx P."/>
            <person name="Tomlinson C."/>
            <person name="Chen J."/>
            <person name="Wollam A."/>
            <person name="Pepin K.H."/>
            <person name="Bhonagiri V."/>
            <person name="Zhang X."/>
            <person name="Suruliraj S."/>
            <person name="Warren W."/>
            <person name="Mitreva M."/>
            <person name="Mardis E.R."/>
            <person name="Wilson R.K."/>
        </authorList>
    </citation>
    <scope>NUCLEOTIDE SEQUENCE [LARGE SCALE GENOMIC DNA]</scope>
    <source>
        <strain evidence="1 2">R496</strain>
    </source>
</reference>
<organism evidence="1 2">
    <name type="scientific">Enterococcus faecium R496</name>
    <dbReference type="NCBI Taxonomy" id="1134836"/>
    <lineage>
        <taxon>Bacteria</taxon>
        <taxon>Bacillati</taxon>
        <taxon>Bacillota</taxon>
        <taxon>Bacilli</taxon>
        <taxon>Lactobacillales</taxon>
        <taxon>Enterococcaceae</taxon>
        <taxon>Enterococcus</taxon>
    </lineage>
</organism>
<dbReference type="Proteomes" id="UP000006402">
    <property type="component" value="Unassembled WGS sequence"/>
</dbReference>
<protein>
    <recommendedName>
        <fullName evidence="3">IS30 family transposase</fullName>
    </recommendedName>
</protein>
<evidence type="ECO:0000313" key="2">
    <source>
        <dbReference type="Proteomes" id="UP000006402"/>
    </source>
</evidence>
<evidence type="ECO:0000313" key="1">
    <source>
        <dbReference type="EMBL" id="EJX56212.1"/>
    </source>
</evidence>
<dbReference type="RefSeq" id="WP_002350549.1">
    <property type="nucleotide sequence ID" value="NZ_JH808502.1"/>
</dbReference>
<proteinExistence type="predicted"/>
<gene>
    <name evidence="1" type="ORF">HMPREF1378_00129</name>
</gene>
<name>A0AAV3H1H6_ENTFC</name>
<sequence length="141" mass="16580">MTYTHLTPNELVMIEAYFHQETPVAIVAKQLKRGRQTIYNVYNFLKCGGTALEYFEQYKENKRRCGRTEIIFPAEEKEYIEKRSTEGWTPDVIIGRAERTFSCSVSTLYRRFKTGEFNVLHLPMQGKRKPNGYKEKRGKQA</sequence>
<dbReference type="EMBL" id="AMAH01000012">
    <property type="protein sequence ID" value="EJX56212.1"/>
    <property type="molecule type" value="Genomic_DNA"/>
</dbReference>
<evidence type="ECO:0008006" key="3">
    <source>
        <dbReference type="Google" id="ProtNLM"/>
    </source>
</evidence>